<sequence>MLPPLLHQFQINARSLRSAAIMKILVIHIPLVIALCCSLPNVSGKPLTVDDDEDEDAHEYESTTPSTTTVLQFDDTVKLEDAVLKEVEAKVGDSMPDKMPILPPIILLDFANDTDENENMTREEKSKRTVDNGLGYGLNNIQTRRYSYYFPSGKSGTTVSIEESISPFLPKTIIERVPDTHNPQKTSINVVHHNSFAMSTSFSEINSQNERSQHNFGYLNLHRSTKPQSLVYGLRAKPQNTANENYRQTYFTTSKPGVLSSLEIQNSDYARDNGGAITTTQSPVRYVTPGQVNFARNQQRGSLSYATPDPPLFRNGESYIGQNHVQSNINSHSGFVPQSSIASDSSTISPYNPHTIPSFSPANQQQDGSTVPKYTVENGVRYENKVFWKYPDGRVSDVPPATYVETTYPREYAREQSLTARQSGKSQDSRSIYESEMGMGAVATPENSILSQGPMQFPTISEEAGREPNPYISAESLSTSLPQQQVYRLSYQNLVSQRQIAGLAQRHKANGNAPPSPRPASFKIGPKFDAKNYRQNLSRYMVDSPNPEYTGSYTTEASVNATTPFFSSSNSIASVTSKYGAKVQSYLDKVLSGDEGESTGEKKSFDNNDLSSYSNLEYSDLLNYNPSISEYIRNPSSILNVRPTFVQVGNSLVPVIILRVDGASPIQTKSTQNINLKALLQRYLVQYAKNIQQLAVPSAYNAGTTERSYVKRPAYGIEKNPSLDLIRLTEDDARHSSTYNSNSYVGKSSYETSNLEDSKDFANNRYVEDSSSRGRQKVKNIQIIDDPRFTSYKSN</sequence>
<dbReference type="RefSeq" id="XP_026298628.1">
    <property type="nucleotide sequence ID" value="XM_026442843.1"/>
</dbReference>
<name>A0A7M7MNT0_APIME</name>
<dbReference type="EnsemblMetazoa" id="XM_026442843">
    <property type="protein sequence ID" value="XP_026298628"/>
    <property type="gene ID" value="LOC102655512"/>
</dbReference>
<dbReference type="OrthoDB" id="7692612at2759"/>
<evidence type="ECO:0000313" key="2">
    <source>
        <dbReference type="EnsemblMetazoa" id="XP_026298628"/>
    </source>
</evidence>
<dbReference type="GeneID" id="102655512"/>
<protein>
    <submittedName>
        <fullName evidence="4">Uncharacterized protein LOC102655512</fullName>
    </submittedName>
</protein>
<evidence type="ECO:0000313" key="4">
    <source>
        <dbReference type="RefSeq" id="XP_026298628.1"/>
    </source>
</evidence>
<feature type="region of interest" description="Disordered" evidence="1">
    <location>
        <begin position="736"/>
        <end position="756"/>
    </location>
</feature>
<dbReference type="Proteomes" id="UP000005203">
    <property type="component" value="Linkage group LG9"/>
</dbReference>
<reference evidence="4" key="2">
    <citation type="submission" date="2025-04" db="UniProtKB">
        <authorList>
            <consortium name="RefSeq"/>
        </authorList>
    </citation>
    <scope>IDENTIFICATION</scope>
    <source>
        <strain evidence="4">DH4</strain>
        <tissue evidence="4">Whole body</tissue>
    </source>
</reference>
<accession>A0A7M7MNT0</accession>
<accession>A0A8B8H4W1</accession>
<reference evidence="2" key="1">
    <citation type="submission" date="2021-01" db="UniProtKB">
        <authorList>
            <consortium name="EnsemblMetazoa"/>
        </authorList>
    </citation>
    <scope>IDENTIFICATION</scope>
    <source>
        <strain evidence="2">DH4</strain>
    </source>
</reference>
<proteinExistence type="predicted"/>
<feature type="compositionally biased region" description="Polar residues" evidence="1">
    <location>
        <begin position="736"/>
        <end position="755"/>
    </location>
</feature>
<dbReference type="AlphaFoldDB" id="A0A7M7MNT0"/>
<keyword evidence="3" id="KW-1185">Reference proteome</keyword>
<evidence type="ECO:0000313" key="3">
    <source>
        <dbReference type="Proteomes" id="UP000005203"/>
    </source>
</evidence>
<organism evidence="2">
    <name type="scientific">Apis mellifera</name>
    <name type="common">Honeybee</name>
    <dbReference type="NCBI Taxonomy" id="7460"/>
    <lineage>
        <taxon>Eukaryota</taxon>
        <taxon>Metazoa</taxon>
        <taxon>Ecdysozoa</taxon>
        <taxon>Arthropoda</taxon>
        <taxon>Hexapoda</taxon>
        <taxon>Insecta</taxon>
        <taxon>Pterygota</taxon>
        <taxon>Neoptera</taxon>
        <taxon>Endopterygota</taxon>
        <taxon>Hymenoptera</taxon>
        <taxon>Apocrita</taxon>
        <taxon>Aculeata</taxon>
        <taxon>Apoidea</taxon>
        <taxon>Anthophila</taxon>
        <taxon>Apidae</taxon>
        <taxon>Apis</taxon>
    </lineage>
</organism>
<dbReference type="KEGG" id="ame:102655512"/>
<evidence type="ECO:0000256" key="1">
    <source>
        <dbReference type="SAM" id="MobiDB-lite"/>
    </source>
</evidence>
<gene>
    <name evidence="4" type="primary">LOC102655512</name>
</gene>